<reference evidence="1" key="1">
    <citation type="submission" date="2020-11" db="EMBL/GenBank/DDBJ databases">
        <authorList>
            <person name="Whitehead M."/>
        </authorList>
    </citation>
    <scope>NUCLEOTIDE SEQUENCE</scope>
    <source>
        <strain evidence="1">EGII</strain>
    </source>
</reference>
<dbReference type="AlphaFoldDB" id="A0A811V2W8"/>
<dbReference type="EMBL" id="CAJHJT010000034">
    <property type="protein sequence ID" value="CAD7004207.1"/>
    <property type="molecule type" value="Genomic_DNA"/>
</dbReference>
<name>A0A811V2W8_CERCA</name>
<comment type="caution">
    <text evidence="1">The sequence shown here is derived from an EMBL/GenBank/DDBJ whole genome shotgun (WGS) entry which is preliminary data.</text>
</comment>
<accession>A0A811V2W8</accession>
<keyword evidence="2" id="KW-1185">Reference proteome</keyword>
<evidence type="ECO:0000313" key="2">
    <source>
        <dbReference type="Proteomes" id="UP000606786"/>
    </source>
</evidence>
<gene>
    <name evidence="1" type="ORF">CCAP1982_LOCUS12626</name>
</gene>
<sequence length="71" mass="8062">MHRMVSIKISSHISTNRCASENCAQQQGSSQQPATNELIMGQKAQQKRQVIPELAYKVTRAITGIHWARKW</sequence>
<organism evidence="1 2">
    <name type="scientific">Ceratitis capitata</name>
    <name type="common">Mediterranean fruit fly</name>
    <name type="synonym">Tephritis capitata</name>
    <dbReference type="NCBI Taxonomy" id="7213"/>
    <lineage>
        <taxon>Eukaryota</taxon>
        <taxon>Metazoa</taxon>
        <taxon>Ecdysozoa</taxon>
        <taxon>Arthropoda</taxon>
        <taxon>Hexapoda</taxon>
        <taxon>Insecta</taxon>
        <taxon>Pterygota</taxon>
        <taxon>Neoptera</taxon>
        <taxon>Endopterygota</taxon>
        <taxon>Diptera</taxon>
        <taxon>Brachycera</taxon>
        <taxon>Muscomorpha</taxon>
        <taxon>Tephritoidea</taxon>
        <taxon>Tephritidae</taxon>
        <taxon>Ceratitis</taxon>
        <taxon>Ceratitis</taxon>
    </lineage>
</organism>
<dbReference type="Proteomes" id="UP000606786">
    <property type="component" value="Unassembled WGS sequence"/>
</dbReference>
<protein>
    <submittedName>
        <fullName evidence="1">(Mediterranean fruit fly) hypothetical protein</fullName>
    </submittedName>
</protein>
<evidence type="ECO:0000313" key="1">
    <source>
        <dbReference type="EMBL" id="CAD7004207.1"/>
    </source>
</evidence>
<proteinExistence type="predicted"/>